<dbReference type="Proteomes" id="UP000006319">
    <property type="component" value="Chromosome 11"/>
</dbReference>
<dbReference type="AlphaFoldDB" id="K6VDA5"/>
<evidence type="ECO:0000313" key="2">
    <source>
        <dbReference type="EMBL" id="GAB67202.1"/>
    </source>
</evidence>
<reference evidence="2 3" key="1">
    <citation type="journal article" date="2012" name="Nat. Genet.">
        <title>Plasmodium cynomolgi genome sequences provide insight into Plasmodium vivax and the monkey malaria clade.</title>
        <authorList>
            <person name="Tachibana S."/>
            <person name="Sullivan S.A."/>
            <person name="Kawai S."/>
            <person name="Nakamura S."/>
            <person name="Kim H.R."/>
            <person name="Goto N."/>
            <person name="Arisue N."/>
            <person name="Palacpac N.M.Q."/>
            <person name="Honma H."/>
            <person name="Yagi M."/>
            <person name="Tougan T."/>
            <person name="Katakai Y."/>
            <person name="Kaneko O."/>
            <person name="Mita T."/>
            <person name="Kita K."/>
            <person name="Yasutomi Y."/>
            <person name="Sutton P.L."/>
            <person name="Shakhbatyan R."/>
            <person name="Horii T."/>
            <person name="Yasunaga T."/>
            <person name="Barnwell J.W."/>
            <person name="Escalante A.A."/>
            <person name="Carlton J.M."/>
            <person name="Tanabe K."/>
        </authorList>
    </citation>
    <scope>NUCLEOTIDE SEQUENCE [LARGE SCALE GENOMIC DNA]</scope>
    <source>
        <strain evidence="2 3">B</strain>
    </source>
</reference>
<dbReference type="RefSeq" id="XP_004223149.1">
    <property type="nucleotide sequence ID" value="XM_004223101.1"/>
</dbReference>
<dbReference type="OrthoDB" id="418595at2759"/>
<name>K6VDA5_PLACD</name>
<dbReference type="VEuPathDB" id="PlasmoDB:PCYB_112230"/>
<evidence type="ECO:0000256" key="1">
    <source>
        <dbReference type="SAM" id="SignalP"/>
    </source>
</evidence>
<accession>K6VDA5</accession>
<keyword evidence="1" id="KW-0732">Signal</keyword>
<feature type="signal peptide" evidence="1">
    <location>
        <begin position="1"/>
        <end position="18"/>
    </location>
</feature>
<organism evidence="2 3">
    <name type="scientific">Plasmodium cynomolgi (strain B)</name>
    <dbReference type="NCBI Taxonomy" id="1120755"/>
    <lineage>
        <taxon>Eukaryota</taxon>
        <taxon>Sar</taxon>
        <taxon>Alveolata</taxon>
        <taxon>Apicomplexa</taxon>
        <taxon>Aconoidasida</taxon>
        <taxon>Haemosporida</taxon>
        <taxon>Plasmodiidae</taxon>
        <taxon>Plasmodium</taxon>
        <taxon>Plasmodium (Plasmodium)</taxon>
    </lineage>
</organism>
<evidence type="ECO:0000313" key="3">
    <source>
        <dbReference type="Proteomes" id="UP000006319"/>
    </source>
</evidence>
<dbReference type="KEGG" id="pcy:PCYB_112230"/>
<proteinExistence type="predicted"/>
<keyword evidence="3" id="KW-1185">Reference proteome</keyword>
<dbReference type="PhylomeDB" id="K6VDA5"/>
<dbReference type="GeneID" id="14693567"/>
<gene>
    <name evidence="2" type="ORF">PCYB_112230</name>
</gene>
<dbReference type="EMBL" id="DF157103">
    <property type="protein sequence ID" value="GAB67202.1"/>
    <property type="molecule type" value="Genomic_DNA"/>
</dbReference>
<protein>
    <submittedName>
        <fullName evidence="2">Uncharacterized protein</fullName>
    </submittedName>
</protein>
<feature type="chain" id="PRO_5003895366" evidence="1">
    <location>
        <begin position="19"/>
        <end position="123"/>
    </location>
</feature>
<sequence>MNLLILLAIATCLTRGNAFLHKRINYKRIGHARISDKPRTIQYDHVLYKVHRKKGVKKIYSFRRHVSEIWNNIKTRRIENYMEDFFQTEQCKLDRVINVALYFYLNRIDKDDEKKIFFHKGRR</sequence>